<dbReference type="KEGG" id="mtr:11428503"/>
<evidence type="ECO:0000256" key="2">
    <source>
        <dbReference type="SAM" id="MobiDB-lite"/>
    </source>
</evidence>
<evidence type="ECO:0000313" key="4">
    <source>
        <dbReference type="EMBL" id="RHN81796.1"/>
    </source>
</evidence>
<evidence type="ECO:0000313" key="5">
    <source>
        <dbReference type="EnsemblPlants" id="AES62511"/>
    </source>
</evidence>
<dbReference type="Proteomes" id="UP000002051">
    <property type="component" value="Unassembled WGS sequence"/>
</dbReference>
<reference evidence="3 6" key="2">
    <citation type="journal article" date="2014" name="BMC Genomics">
        <title>An improved genome release (version Mt4.0) for the model legume Medicago truncatula.</title>
        <authorList>
            <person name="Tang H."/>
            <person name="Krishnakumar V."/>
            <person name="Bidwell S."/>
            <person name="Rosen B."/>
            <person name="Chan A."/>
            <person name="Zhou S."/>
            <person name="Gentzbittel L."/>
            <person name="Childs K.L."/>
            <person name="Yandell M."/>
            <person name="Gundlach H."/>
            <person name="Mayer K.F."/>
            <person name="Schwartz D.C."/>
            <person name="Town C.D."/>
        </authorList>
    </citation>
    <scope>GENOME REANNOTATION</scope>
    <source>
        <strain evidence="5 6">cv. Jemalong A17</strain>
    </source>
</reference>
<keyword evidence="3" id="KW-0547">Nucleotide-binding</keyword>
<feature type="region of interest" description="Disordered" evidence="2">
    <location>
        <begin position="1"/>
        <end position="32"/>
    </location>
</feature>
<dbReference type="PaxDb" id="3880-AES62511"/>
<keyword evidence="1" id="KW-0175">Coiled coil</keyword>
<reference evidence="3 6" key="1">
    <citation type="journal article" date="2011" name="Nature">
        <title>The Medicago genome provides insight into the evolution of rhizobial symbioses.</title>
        <authorList>
            <person name="Young N.D."/>
            <person name="Debelle F."/>
            <person name="Oldroyd G.E."/>
            <person name="Geurts R."/>
            <person name="Cannon S.B."/>
            <person name="Udvardi M.K."/>
            <person name="Benedito V.A."/>
            <person name="Mayer K.F."/>
            <person name="Gouzy J."/>
            <person name="Schoof H."/>
            <person name="Van de Peer Y."/>
            <person name="Proost S."/>
            <person name="Cook D.R."/>
            <person name="Meyers B.C."/>
            <person name="Spannagl M."/>
            <person name="Cheung F."/>
            <person name="De Mita S."/>
            <person name="Krishnakumar V."/>
            <person name="Gundlach H."/>
            <person name="Zhou S."/>
            <person name="Mudge J."/>
            <person name="Bharti A.K."/>
            <person name="Murray J.D."/>
            <person name="Naoumkina M.A."/>
            <person name="Rosen B."/>
            <person name="Silverstein K.A."/>
            <person name="Tang H."/>
            <person name="Rombauts S."/>
            <person name="Zhao P.X."/>
            <person name="Zhou P."/>
            <person name="Barbe V."/>
            <person name="Bardou P."/>
            <person name="Bechner M."/>
            <person name="Bellec A."/>
            <person name="Berger A."/>
            <person name="Berges H."/>
            <person name="Bidwell S."/>
            <person name="Bisseling T."/>
            <person name="Choisne N."/>
            <person name="Couloux A."/>
            <person name="Denny R."/>
            <person name="Deshpande S."/>
            <person name="Dai X."/>
            <person name="Doyle J.J."/>
            <person name="Dudez A.M."/>
            <person name="Farmer A.D."/>
            <person name="Fouteau S."/>
            <person name="Franken C."/>
            <person name="Gibelin C."/>
            <person name="Gish J."/>
            <person name="Goldstein S."/>
            <person name="Gonzalez A.J."/>
            <person name="Green P.J."/>
            <person name="Hallab A."/>
            <person name="Hartog M."/>
            <person name="Hua A."/>
            <person name="Humphray S.J."/>
            <person name="Jeong D.H."/>
            <person name="Jing Y."/>
            <person name="Jocker A."/>
            <person name="Kenton S.M."/>
            <person name="Kim D.J."/>
            <person name="Klee K."/>
            <person name="Lai H."/>
            <person name="Lang C."/>
            <person name="Lin S."/>
            <person name="Macmil S.L."/>
            <person name="Magdelenat G."/>
            <person name="Matthews L."/>
            <person name="McCorrison J."/>
            <person name="Monaghan E.L."/>
            <person name="Mun J.H."/>
            <person name="Najar F.Z."/>
            <person name="Nicholson C."/>
            <person name="Noirot C."/>
            <person name="O'Bleness M."/>
            <person name="Paule C.R."/>
            <person name="Poulain J."/>
            <person name="Prion F."/>
            <person name="Qin B."/>
            <person name="Qu C."/>
            <person name="Retzel E.F."/>
            <person name="Riddle C."/>
            <person name="Sallet E."/>
            <person name="Samain S."/>
            <person name="Samson N."/>
            <person name="Sanders I."/>
            <person name="Saurat O."/>
            <person name="Scarpelli C."/>
            <person name="Schiex T."/>
            <person name="Segurens B."/>
            <person name="Severin A.J."/>
            <person name="Sherrier D.J."/>
            <person name="Shi R."/>
            <person name="Sims S."/>
            <person name="Singer S.R."/>
            <person name="Sinharoy S."/>
            <person name="Sterck L."/>
            <person name="Viollet A."/>
            <person name="Wang B.B."/>
            <person name="Wang K."/>
            <person name="Wang M."/>
            <person name="Wang X."/>
            <person name="Warfsmann J."/>
            <person name="Weissenbach J."/>
            <person name="White D.D."/>
            <person name="White J.D."/>
            <person name="Wiley G.B."/>
            <person name="Wincker P."/>
            <person name="Xing Y."/>
            <person name="Yang L."/>
            <person name="Yao Z."/>
            <person name="Ying F."/>
            <person name="Zhai J."/>
            <person name="Zhou L."/>
            <person name="Zuber A."/>
            <person name="Denarie J."/>
            <person name="Dixon R.A."/>
            <person name="May G.D."/>
            <person name="Schwartz D.C."/>
            <person name="Rogers J."/>
            <person name="Quetier F."/>
            <person name="Town C.D."/>
            <person name="Roe B.A."/>
        </authorList>
    </citation>
    <scope>NUCLEOTIDE SEQUENCE [LARGE SCALE GENOMIC DNA]</scope>
    <source>
        <strain evidence="3">A17</strain>
        <strain evidence="5 6">cv. Jemalong A17</strain>
    </source>
</reference>
<dbReference type="EMBL" id="PSQE01000001">
    <property type="protein sequence ID" value="RHN81796.1"/>
    <property type="molecule type" value="Genomic_DNA"/>
</dbReference>
<proteinExistence type="predicted"/>
<sequence length="456" mass="52860">MEQSYQPSSNQSKLNNPNSPYTSEVSDHSLHSDKVPYFETVLREKQDVLEGNEVEDIKERVEKEEKNGLMLRAFESFTSIKDSLSRVKESLEGKKDETFVREIVCVESELRDESMVLLLEEASFISRLATEVETKVENYKELRKKEKRELENSLISLTEENRDINNLLRVALLEKEALEKKIKGHDHKRMPLLQFAEFGLQKVGFRFMMGGGNNEQSMDSTSEANNSDSSECEVEVVSLASTVERIMKNLRLEITQLRKSLEESRSDTERLQCLTEKQTKEIAENKLYIKELEDRERILAQNVEEFLIEIKETEEEVARWKEACELEVKAGKKEIEERDKMVAALKQELQKTKGALEISNGKLRLKEELAMTAIAAQEAAERSLKLADSRGVELRRWIEELTRQLEESEKRECNSHKVSRRICWPWQVFRLSSSNIATSRIGNAKRMIPEMQSFLQ</sequence>
<gene>
    <name evidence="5" type="primary">11428503</name>
    <name evidence="3" type="ordered locus">MTR_1g100880</name>
    <name evidence="4" type="ORF">MtrunA17_Chr1g0203001</name>
</gene>
<dbReference type="Proteomes" id="UP000265566">
    <property type="component" value="Chromosome 1"/>
</dbReference>
<accession>A0A0C3UTS3</accession>
<dbReference type="GO" id="GO:0005524">
    <property type="term" value="F:ATP binding"/>
    <property type="evidence" value="ECO:0007669"/>
    <property type="project" value="UniProtKB-KW"/>
</dbReference>
<protein>
    <submittedName>
        <fullName evidence="3">ATP-binding protein, putative</fullName>
    </submittedName>
</protein>
<evidence type="ECO:0000256" key="1">
    <source>
        <dbReference type="SAM" id="Coils"/>
    </source>
</evidence>
<dbReference type="PANTHER" id="PTHR34937:SF2">
    <property type="entry name" value="OS08G0559800 PROTEIN"/>
    <property type="match status" value="1"/>
</dbReference>
<accession>G7IES8</accession>
<dbReference type="AlphaFoldDB" id="G7IES8"/>
<feature type="region of interest" description="Disordered" evidence="2">
    <location>
        <begin position="211"/>
        <end position="230"/>
    </location>
</feature>
<dbReference type="STRING" id="3880.G7IES8"/>
<feature type="compositionally biased region" description="Polar residues" evidence="2">
    <location>
        <begin position="1"/>
        <end position="24"/>
    </location>
</feature>
<dbReference type="Gramene" id="rna5885">
    <property type="protein sequence ID" value="RHN81796.1"/>
    <property type="gene ID" value="gene5885"/>
</dbReference>
<dbReference type="InterPro" id="IPR040300">
    <property type="entry name" value="At3g49055-like"/>
</dbReference>
<dbReference type="EnsemblPlants" id="AES62511">
    <property type="protein sequence ID" value="AES62511"/>
    <property type="gene ID" value="MTR_1g100880"/>
</dbReference>
<keyword evidence="3" id="KW-0067">ATP-binding</keyword>
<organism evidence="3 6">
    <name type="scientific">Medicago truncatula</name>
    <name type="common">Barrel medic</name>
    <name type="synonym">Medicago tribuloides</name>
    <dbReference type="NCBI Taxonomy" id="3880"/>
    <lineage>
        <taxon>Eukaryota</taxon>
        <taxon>Viridiplantae</taxon>
        <taxon>Streptophyta</taxon>
        <taxon>Embryophyta</taxon>
        <taxon>Tracheophyta</taxon>
        <taxon>Spermatophyta</taxon>
        <taxon>Magnoliopsida</taxon>
        <taxon>eudicotyledons</taxon>
        <taxon>Gunneridae</taxon>
        <taxon>Pentapetalae</taxon>
        <taxon>rosids</taxon>
        <taxon>fabids</taxon>
        <taxon>Fabales</taxon>
        <taxon>Fabaceae</taxon>
        <taxon>Papilionoideae</taxon>
        <taxon>50 kb inversion clade</taxon>
        <taxon>NPAAA clade</taxon>
        <taxon>Hologalegina</taxon>
        <taxon>IRL clade</taxon>
        <taxon>Trifolieae</taxon>
        <taxon>Medicago</taxon>
    </lineage>
</organism>
<dbReference type="PANTHER" id="PTHR34937">
    <property type="entry name" value="OS08G0559800 PROTEIN"/>
    <property type="match status" value="1"/>
</dbReference>
<dbReference type="EMBL" id="CM001217">
    <property type="protein sequence ID" value="AES62511.2"/>
    <property type="molecule type" value="Genomic_DNA"/>
</dbReference>
<dbReference type="HOGENOM" id="CLU_032437_0_0_1"/>
<evidence type="ECO:0000313" key="3">
    <source>
        <dbReference type="EMBL" id="AES62511.2"/>
    </source>
</evidence>
<feature type="coiled-coil region" evidence="1">
    <location>
        <begin position="240"/>
        <end position="330"/>
    </location>
</feature>
<evidence type="ECO:0000313" key="6">
    <source>
        <dbReference type="Proteomes" id="UP000002051"/>
    </source>
</evidence>
<reference evidence="4" key="4">
    <citation type="journal article" date="2018" name="Nat. Plants">
        <title>Whole-genome landscape of Medicago truncatula symbiotic genes.</title>
        <authorList>
            <person name="Pecrix Y."/>
            <person name="Gamas P."/>
            <person name="Carrere S."/>
        </authorList>
    </citation>
    <scope>NUCLEOTIDE SEQUENCE</scope>
    <source>
        <tissue evidence="4">Leaves</tissue>
    </source>
</reference>
<feature type="coiled-coil region" evidence="1">
    <location>
        <begin position="125"/>
        <end position="181"/>
    </location>
</feature>
<dbReference type="OrthoDB" id="1925974at2759"/>
<name>G7IES8_MEDTR</name>
<dbReference type="eggNOG" id="ENOG502QUP5">
    <property type="taxonomic scope" value="Eukaryota"/>
</dbReference>
<feature type="compositionally biased region" description="Polar residues" evidence="2">
    <location>
        <begin position="214"/>
        <end position="228"/>
    </location>
</feature>
<reference evidence="5" key="3">
    <citation type="submission" date="2015-04" db="UniProtKB">
        <authorList>
            <consortium name="EnsemblPlants"/>
        </authorList>
    </citation>
    <scope>IDENTIFICATION</scope>
    <source>
        <strain evidence="5">cv. Jemalong A17</strain>
    </source>
</reference>
<keyword evidence="6" id="KW-1185">Reference proteome</keyword>